<proteinExistence type="predicted"/>
<comment type="caution">
    <text evidence="2">The sequence shown here is derived from an EMBL/GenBank/DDBJ whole genome shotgun (WGS) entry which is preliminary data.</text>
</comment>
<dbReference type="PANTHER" id="PTHR31694:SF26">
    <property type="entry name" value="OS05G0151100 PROTEIN"/>
    <property type="match status" value="1"/>
</dbReference>
<evidence type="ECO:0000313" key="3">
    <source>
        <dbReference type="Proteomes" id="UP001596417"/>
    </source>
</evidence>
<accession>A0ABD5YJ95</accession>
<dbReference type="AlphaFoldDB" id="A0ABD5YJ95"/>
<dbReference type="Proteomes" id="UP001596417">
    <property type="component" value="Unassembled WGS sequence"/>
</dbReference>
<dbReference type="SUPFAM" id="SSF47240">
    <property type="entry name" value="Ferritin-like"/>
    <property type="match status" value="2"/>
</dbReference>
<name>A0ABD5YJ95_9EURY</name>
<sequence length="452" mass="48567">MSRKNADTTDNSSTEQSNRSRGSTTRRGVLTGVAALGSTALLGSASGGLISASDTTQSTPLADQLQLLDAAGVQQAKEMSDPTDVDILNYALALEHLEYAFYRDGLKEFGHDELMGASALESFSETVRMEVPAYLAEIRDNEKAHVDAIAQTVEKLDGTPATAAEYDFGYETPSEFLATGKALENTGVSAYAGAAPMIMSNKVLSAALSIHTVEARHASFLNLVNSTSPFPKAFDEAKSMEEVLKIAGQFITSTKEKQKKENAKQNSDSGKPERKQDDGTSDLDVLNYALTLEHLEYAFYRDGLKEFSDSELENAVLCRFGDGEVTDGLKSDLAEIRDHEKAHVDAITKTVKKLDGTPVEEAEYDFGYETASEFLGVAQALENTGVAAYLGAGPTVSNDTVFEAAASIQSVEARHAGFLNELNGDLPFPKGFDEAKSMKEVTKIAGQFIVSN</sequence>
<dbReference type="EMBL" id="JBHTAX010000001">
    <property type="protein sequence ID" value="MFC7188962.1"/>
    <property type="molecule type" value="Genomic_DNA"/>
</dbReference>
<keyword evidence="3" id="KW-1185">Reference proteome</keyword>
<protein>
    <submittedName>
        <fullName evidence="2">Ferritin-like domain-containing protein</fullName>
    </submittedName>
</protein>
<dbReference type="InterPro" id="IPR012347">
    <property type="entry name" value="Ferritin-like"/>
</dbReference>
<dbReference type="RefSeq" id="WP_248904696.1">
    <property type="nucleotide sequence ID" value="NZ_CP109979.1"/>
</dbReference>
<dbReference type="GeneID" id="76198529"/>
<dbReference type="CDD" id="cd00657">
    <property type="entry name" value="Ferritin_like"/>
    <property type="match status" value="2"/>
</dbReference>
<feature type="region of interest" description="Disordered" evidence="1">
    <location>
        <begin position="255"/>
        <end position="280"/>
    </location>
</feature>
<evidence type="ECO:0000313" key="2">
    <source>
        <dbReference type="EMBL" id="MFC7188962.1"/>
    </source>
</evidence>
<feature type="compositionally biased region" description="Polar residues" evidence="1">
    <location>
        <begin position="8"/>
        <end position="17"/>
    </location>
</feature>
<reference evidence="2 3" key="1">
    <citation type="journal article" date="2019" name="Int. J. Syst. Evol. Microbiol.">
        <title>The Global Catalogue of Microorganisms (GCM) 10K type strain sequencing project: providing services to taxonomists for standard genome sequencing and annotation.</title>
        <authorList>
            <consortium name="The Broad Institute Genomics Platform"/>
            <consortium name="The Broad Institute Genome Sequencing Center for Infectious Disease"/>
            <person name="Wu L."/>
            <person name="Ma J."/>
        </authorList>
    </citation>
    <scope>NUCLEOTIDE SEQUENCE [LARGE SCALE GENOMIC DNA]</scope>
    <source>
        <strain evidence="2 3">RDMS1</strain>
    </source>
</reference>
<dbReference type="Pfam" id="PF13668">
    <property type="entry name" value="Ferritin_2"/>
    <property type="match status" value="2"/>
</dbReference>
<dbReference type="PROSITE" id="PS51318">
    <property type="entry name" value="TAT"/>
    <property type="match status" value="1"/>
</dbReference>
<evidence type="ECO:0000256" key="1">
    <source>
        <dbReference type="SAM" id="MobiDB-lite"/>
    </source>
</evidence>
<dbReference type="InterPro" id="IPR006311">
    <property type="entry name" value="TAT_signal"/>
</dbReference>
<dbReference type="InterPro" id="IPR009078">
    <property type="entry name" value="Ferritin-like_SF"/>
</dbReference>
<organism evidence="2 3">
    <name type="scientific">Halocatena marina</name>
    <dbReference type="NCBI Taxonomy" id="2934937"/>
    <lineage>
        <taxon>Archaea</taxon>
        <taxon>Methanobacteriati</taxon>
        <taxon>Methanobacteriota</taxon>
        <taxon>Stenosarchaea group</taxon>
        <taxon>Halobacteria</taxon>
        <taxon>Halobacteriales</taxon>
        <taxon>Natronomonadaceae</taxon>
        <taxon>Halocatena</taxon>
    </lineage>
</organism>
<feature type="region of interest" description="Disordered" evidence="1">
    <location>
        <begin position="1"/>
        <end position="28"/>
    </location>
</feature>
<dbReference type="Gene3D" id="1.20.1260.10">
    <property type="match status" value="2"/>
</dbReference>
<dbReference type="InterPro" id="IPR052965">
    <property type="entry name" value="Pigment-catalase-like"/>
</dbReference>
<gene>
    <name evidence="2" type="ORF">ACFQL7_03280</name>
</gene>
<feature type="compositionally biased region" description="Low complexity" evidence="1">
    <location>
        <begin position="19"/>
        <end position="28"/>
    </location>
</feature>
<dbReference type="PANTHER" id="PTHR31694">
    <property type="entry name" value="DESICCATION-LIKE PROTEIN"/>
    <property type="match status" value="1"/>
</dbReference>